<keyword evidence="5" id="KW-1185">Reference proteome</keyword>
<name>A0A7Y9TIK3_9BACT</name>
<accession>A0A7Y9TIK3</accession>
<dbReference type="SUPFAM" id="SSF51004">
    <property type="entry name" value="C-terminal (heme d1) domain of cytochrome cd1-nitrite reductase"/>
    <property type="match status" value="1"/>
</dbReference>
<proteinExistence type="inferred from homology"/>
<dbReference type="Pfam" id="PF10282">
    <property type="entry name" value="Lactonase"/>
    <property type="match status" value="1"/>
</dbReference>
<evidence type="ECO:0000313" key="4">
    <source>
        <dbReference type="EMBL" id="NYF81130.1"/>
    </source>
</evidence>
<dbReference type="GO" id="GO:0006006">
    <property type="term" value="P:glucose metabolic process"/>
    <property type="evidence" value="ECO:0007669"/>
    <property type="project" value="UniProtKB-KW"/>
</dbReference>
<feature type="chain" id="PRO_5030682199" evidence="3">
    <location>
        <begin position="25"/>
        <end position="385"/>
    </location>
</feature>
<feature type="signal peptide" evidence="3">
    <location>
        <begin position="1"/>
        <end position="24"/>
    </location>
</feature>
<dbReference type="Gene3D" id="2.130.10.10">
    <property type="entry name" value="YVTN repeat-like/Quinoprotein amine dehydrogenase"/>
    <property type="match status" value="1"/>
</dbReference>
<dbReference type="AlphaFoldDB" id="A0A7Y9TIK3"/>
<dbReference type="PANTHER" id="PTHR30344">
    <property type="entry name" value="6-PHOSPHOGLUCONOLACTONASE-RELATED"/>
    <property type="match status" value="1"/>
</dbReference>
<sequence>MTTITRRSALSLLATAPMALRAMAGTHEAPVSRILLGTYTDPVGTTPGAKGIYTCSWNPTTGQLGPIELAIETPDPSFLAISPKAPGMLFAVNELPGDHNGTVTAFAYKSGQPLRTLNVVSSEGLAPCDLTLDHTGRTLFVADYTSGCLATFKVTRAGLSKAVSVLRFPGHSIDPDRQTSAHTHCTLLSPDNRFLLVNDLGLDRIMVFHVNPVAATLTPTAIPYNATPGSGPRHSIFHPNGRWVYSVNEISSTVDLLDWASSDGTLTRRQTISSLPPNTPKQKNAPAELATDRAGKFLYVSNRFHDSIGVFAIDHKTGALTHRQDIDCGGKTPRHFVIDPTGRWLIVANQDSRNIVVFQRDTVTGELSATGNSSLLDAPVCILFV</sequence>
<dbReference type="InterPro" id="IPR011048">
    <property type="entry name" value="Haem_d1_sf"/>
</dbReference>
<protein>
    <submittedName>
        <fullName evidence="4">6-phosphogluconolactonase</fullName>
        <ecNumber evidence="4">3.1.1.31</ecNumber>
    </submittedName>
</protein>
<dbReference type="EMBL" id="JACCCW010000002">
    <property type="protein sequence ID" value="NYF81130.1"/>
    <property type="molecule type" value="Genomic_DNA"/>
</dbReference>
<comment type="similarity">
    <text evidence="1">Belongs to the cycloisomerase 2 family.</text>
</comment>
<comment type="caution">
    <text evidence="4">The sequence shown here is derived from an EMBL/GenBank/DDBJ whole genome shotgun (WGS) entry which is preliminary data.</text>
</comment>
<dbReference type="GO" id="GO:0017057">
    <property type="term" value="F:6-phosphogluconolactonase activity"/>
    <property type="evidence" value="ECO:0007669"/>
    <property type="project" value="UniProtKB-EC"/>
</dbReference>
<evidence type="ECO:0000313" key="5">
    <source>
        <dbReference type="Proteomes" id="UP000589520"/>
    </source>
</evidence>
<dbReference type="InterPro" id="IPR019405">
    <property type="entry name" value="Lactonase_7-beta_prop"/>
</dbReference>
<evidence type="ECO:0000256" key="3">
    <source>
        <dbReference type="SAM" id="SignalP"/>
    </source>
</evidence>
<dbReference type="InterPro" id="IPR015943">
    <property type="entry name" value="WD40/YVTN_repeat-like_dom_sf"/>
</dbReference>
<keyword evidence="3" id="KW-0732">Signal</keyword>
<keyword evidence="4" id="KW-0378">Hydrolase</keyword>
<evidence type="ECO:0000256" key="1">
    <source>
        <dbReference type="ARBA" id="ARBA00005564"/>
    </source>
</evidence>
<keyword evidence="2" id="KW-0313">Glucose metabolism</keyword>
<gene>
    <name evidence="4" type="ORF">HDF17_003450</name>
</gene>
<dbReference type="InterPro" id="IPR050282">
    <property type="entry name" value="Cycloisomerase_2"/>
</dbReference>
<dbReference type="PANTHER" id="PTHR30344:SF1">
    <property type="entry name" value="6-PHOSPHOGLUCONOLACTONASE"/>
    <property type="match status" value="1"/>
</dbReference>
<dbReference type="RefSeq" id="WP_179492974.1">
    <property type="nucleotide sequence ID" value="NZ_JACCCW010000002.1"/>
</dbReference>
<dbReference type="Proteomes" id="UP000589520">
    <property type="component" value="Unassembled WGS sequence"/>
</dbReference>
<reference evidence="4 5" key="1">
    <citation type="submission" date="2020-07" db="EMBL/GenBank/DDBJ databases">
        <title>Genomic Encyclopedia of Type Strains, Phase IV (KMG-V): Genome sequencing to study the core and pangenomes of soil and plant-associated prokaryotes.</title>
        <authorList>
            <person name="Whitman W."/>
        </authorList>
    </citation>
    <scope>NUCLEOTIDE SEQUENCE [LARGE SCALE GENOMIC DNA]</scope>
    <source>
        <strain evidence="4 5">X4EP2</strain>
    </source>
</reference>
<organism evidence="4 5">
    <name type="scientific">Granulicella arctica</name>
    <dbReference type="NCBI Taxonomy" id="940613"/>
    <lineage>
        <taxon>Bacteria</taxon>
        <taxon>Pseudomonadati</taxon>
        <taxon>Acidobacteriota</taxon>
        <taxon>Terriglobia</taxon>
        <taxon>Terriglobales</taxon>
        <taxon>Acidobacteriaceae</taxon>
        <taxon>Granulicella</taxon>
    </lineage>
</organism>
<dbReference type="EC" id="3.1.1.31" evidence="4"/>
<keyword evidence="2" id="KW-0119">Carbohydrate metabolism</keyword>
<evidence type="ECO:0000256" key="2">
    <source>
        <dbReference type="ARBA" id="ARBA00022526"/>
    </source>
</evidence>